<evidence type="ECO:0000256" key="5">
    <source>
        <dbReference type="ARBA" id="ARBA00023157"/>
    </source>
</evidence>
<dbReference type="AlphaFoldDB" id="A0A437CEC7"/>
<reference evidence="9 10" key="1">
    <citation type="submission" date="2018-11" db="EMBL/GenBank/DDBJ databases">
        <authorList>
            <person name="Lopez-Roques C."/>
            <person name="Donnadieu C."/>
            <person name="Bouchez O."/>
            <person name="Klopp C."/>
            <person name="Cabau C."/>
            <person name="Zahm M."/>
        </authorList>
    </citation>
    <scope>NUCLEOTIDE SEQUENCE [LARGE SCALE GENOMIC DNA]</scope>
    <source>
        <strain evidence="9">RS831</strain>
        <tissue evidence="9">Whole body</tissue>
    </source>
</reference>
<dbReference type="PANTHER" id="PTHR23277">
    <property type="entry name" value="NECTIN-RELATED"/>
    <property type="match status" value="1"/>
</dbReference>
<dbReference type="PANTHER" id="PTHR23277:SF11">
    <property type="entry name" value="NECTIN-4"/>
    <property type="match status" value="1"/>
</dbReference>
<organism evidence="9 10">
    <name type="scientific">Oryzias javanicus</name>
    <name type="common">Javanese ricefish</name>
    <name type="synonym">Aplocheilus javanicus</name>
    <dbReference type="NCBI Taxonomy" id="123683"/>
    <lineage>
        <taxon>Eukaryota</taxon>
        <taxon>Metazoa</taxon>
        <taxon>Chordata</taxon>
        <taxon>Craniata</taxon>
        <taxon>Vertebrata</taxon>
        <taxon>Euteleostomi</taxon>
        <taxon>Actinopterygii</taxon>
        <taxon>Neopterygii</taxon>
        <taxon>Teleostei</taxon>
        <taxon>Neoteleostei</taxon>
        <taxon>Acanthomorphata</taxon>
        <taxon>Ovalentaria</taxon>
        <taxon>Atherinomorphae</taxon>
        <taxon>Beloniformes</taxon>
        <taxon>Adrianichthyidae</taxon>
        <taxon>Oryziinae</taxon>
        <taxon>Oryzias</taxon>
    </lineage>
</organism>
<evidence type="ECO:0000256" key="3">
    <source>
        <dbReference type="ARBA" id="ARBA00022737"/>
    </source>
</evidence>
<dbReference type="InterPro" id="IPR051427">
    <property type="entry name" value="Nectin/Nectin-like"/>
</dbReference>
<evidence type="ECO:0000313" key="9">
    <source>
        <dbReference type="EMBL" id="RVE61179.1"/>
    </source>
</evidence>
<evidence type="ECO:0000256" key="2">
    <source>
        <dbReference type="ARBA" id="ARBA00022729"/>
    </source>
</evidence>
<name>A0A437CEC7_ORYJA</name>
<keyword evidence="10" id="KW-1185">Reference proteome</keyword>
<dbReference type="Gene3D" id="2.60.40.10">
    <property type="entry name" value="Immunoglobulins"/>
    <property type="match status" value="1"/>
</dbReference>
<evidence type="ECO:0000256" key="6">
    <source>
        <dbReference type="ARBA" id="ARBA00023180"/>
    </source>
</evidence>
<keyword evidence="4" id="KW-0472">Membrane</keyword>
<dbReference type="Proteomes" id="UP000283210">
    <property type="component" value="Chromosome 17"/>
</dbReference>
<evidence type="ECO:0000256" key="4">
    <source>
        <dbReference type="ARBA" id="ARBA00023136"/>
    </source>
</evidence>
<dbReference type="SUPFAM" id="SSF48726">
    <property type="entry name" value="Immunoglobulin"/>
    <property type="match status" value="1"/>
</dbReference>
<gene>
    <name evidence="9" type="ORF">OJAV_G00168100</name>
</gene>
<protein>
    <recommendedName>
        <fullName evidence="8">Ig-like domain-containing protein</fullName>
    </recommendedName>
</protein>
<dbReference type="GO" id="GO:0016020">
    <property type="term" value="C:membrane"/>
    <property type="evidence" value="ECO:0007669"/>
    <property type="project" value="UniProtKB-SubCell"/>
</dbReference>
<dbReference type="InterPro" id="IPR007110">
    <property type="entry name" value="Ig-like_dom"/>
</dbReference>
<dbReference type="GO" id="GO:0005912">
    <property type="term" value="C:adherens junction"/>
    <property type="evidence" value="ECO:0007669"/>
    <property type="project" value="TreeGrafter"/>
</dbReference>
<keyword evidence="3" id="KW-0677">Repeat</keyword>
<keyword evidence="5" id="KW-1015">Disulfide bond</keyword>
<dbReference type="OrthoDB" id="8872282at2759"/>
<evidence type="ECO:0000259" key="8">
    <source>
        <dbReference type="PROSITE" id="PS50835"/>
    </source>
</evidence>
<dbReference type="InterPro" id="IPR036179">
    <property type="entry name" value="Ig-like_dom_sf"/>
</dbReference>
<dbReference type="InterPro" id="IPR013783">
    <property type="entry name" value="Ig-like_fold"/>
</dbReference>
<feature type="domain" description="Ig-like" evidence="8">
    <location>
        <begin position="38"/>
        <end position="136"/>
    </location>
</feature>
<keyword evidence="6" id="KW-0325">Glycoprotein</keyword>
<dbReference type="PROSITE" id="PS50835">
    <property type="entry name" value="IG_LIKE"/>
    <property type="match status" value="1"/>
</dbReference>
<dbReference type="EMBL" id="CM012453">
    <property type="protein sequence ID" value="RVE61179.1"/>
    <property type="molecule type" value="Genomic_DNA"/>
</dbReference>
<evidence type="ECO:0000256" key="7">
    <source>
        <dbReference type="SAM" id="SignalP"/>
    </source>
</evidence>
<dbReference type="GO" id="GO:0007156">
    <property type="term" value="P:homophilic cell adhesion via plasma membrane adhesion molecules"/>
    <property type="evidence" value="ECO:0007669"/>
    <property type="project" value="TreeGrafter"/>
</dbReference>
<sequence>MERLTFTWAVNLLFKASCVQGDFVEPLEPVTFLHSLIGSQTRLPCHYKEEEGEQVLQVIWQEEHTDGNNEQVIRAHFTDGITVFVRYIGRVKFESSNPTANSALLIPITEVSDEGTYICSIELYPRGTFVRRVTLKVWNPVSPVHLKVDLVFNTSTFCNLTVTCSTDHSFFGSSFTCGSKSCKQDDGQQTEHGEDWTLLPSERFFSSVGHHIRISTAVLSAFVFYDLKKKN</sequence>
<keyword evidence="2 7" id="KW-0732">Signal</keyword>
<feature type="signal peptide" evidence="7">
    <location>
        <begin position="1"/>
        <end position="21"/>
    </location>
</feature>
<evidence type="ECO:0000313" key="10">
    <source>
        <dbReference type="Proteomes" id="UP000283210"/>
    </source>
</evidence>
<accession>A0A437CEC7</accession>
<dbReference type="Pfam" id="PF07686">
    <property type="entry name" value="V-set"/>
    <property type="match status" value="1"/>
</dbReference>
<dbReference type="GO" id="GO:0007157">
    <property type="term" value="P:heterophilic cell-cell adhesion via plasma membrane cell adhesion molecules"/>
    <property type="evidence" value="ECO:0007669"/>
    <property type="project" value="TreeGrafter"/>
</dbReference>
<reference evidence="9 10" key="2">
    <citation type="submission" date="2019-01" db="EMBL/GenBank/DDBJ databases">
        <title>A chromosome length genome reference of the Java medaka (oryzias javanicus).</title>
        <authorList>
            <person name="Herpin A."/>
            <person name="Takehana Y."/>
            <person name="Naruse K."/>
            <person name="Ansai S."/>
            <person name="Kawaguchi M."/>
        </authorList>
    </citation>
    <scope>NUCLEOTIDE SEQUENCE [LARGE SCALE GENOMIC DNA]</scope>
    <source>
        <strain evidence="9">RS831</strain>
        <tissue evidence="9">Whole body</tissue>
    </source>
</reference>
<evidence type="ECO:0000256" key="1">
    <source>
        <dbReference type="ARBA" id="ARBA00004370"/>
    </source>
</evidence>
<comment type="subcellular location">
    <subcellularLocation>
        <location evidence="1">Membrane</location>
    </subcellularLocation>
</comment>
<dbReference type="InterPro" id="IPR013106">
    <property type="entry name" value="Ig_V-set"/>
</dbReference>
<feature type="chain" id="PRO_5019394662" description="Ig-like domain-containing protein" evidence="7">
    <location>
        <begin position="22"/>
        <end position="231"/>
    </location>
</feature>
<proteinExistence type="predicted"/>